<organism evidence="3 4">
    <name type="scientific">Ridgeia piscesae</name>
    <name type="common">Tubeworm</name>
    <dbReference type="NCBI Taxonomy" id="27915"/>
    <lineage>
        <taxon>Eukaryota</taxon>
        <taxon>Metazoa</taxon>
        <taxon>Spiralia</taxon>
        <taxon>Lophotrochozoa</taxon>
        <taxon>Annelida</taxon>
        <taxon>Polychaeta</taxon>
        <taxon>Sedentaria</taxon>
        <taxon>Canalipalpata</taxon>
        <taxon>Sabellida</taxon>
        <taxon>Siboglinidae</taxon>
        <taxon>Ridgeia</taxon>
    </lineage>
</organism>
<name>A0AAD9PA55_RIDPI</name>
<evidence type="ECO:0000313" key="3">
    <source>
        <dbReference type="EMBL" id="KAK2191028.1"/>
    </source>
</evidence>
<protein>
    <submittedName>
        <fullName evidence="3">Uncharacterized protein</fullName>
    </submittedName>
</protein>
<evidence type="ECO:0000256" key="2">
    <source>
        <dbReference type="SAM" id="Phobius"/>
    </source>
</evidence>
<feature type="region of interest" description="Disordered" evidence="1">
    <location>
        <begin position="142"/>
        <end position="161"/>
    </location>
</feature>
<evidence type="ECO:0000313" key="4">
    <source>
        <dbReference type="Proteomes" id="UP001209878"/>
    </source>
</evidence>
<keyword evidence="2" id="KW-1133">Transmembrane helix</keyword>
<dbReference type="EMBL" id="JAODUO010000062">
    <property type="protein sequence ID" value="KAK2191028.1"/>
    <property type="molecule type" value="Genomic_DNA"/>
</dbReference>
<keyword evidence="4" id="KW-1185">Reference proteome</keyword>
<comment type="caution">
    <text evidence="3">The sequence shown here is derived from an EMBL/GenBank/DDBJ whole genome shotgun (WGS) entry which is preliminary data.</text>
</comment>
<proteinExistence type="predicted"/>
<feature type="compositionally biased region" description="Pro residues" evidence="1">
    <location>
        <begin position="152"/>
        <end position="161"/>
    </location>
</feature>
<accession>A0AAD9PA55</accession>
<sequence>MVVFVVAAYYTSDVDQPARDGCPDLDPLPHIDIHRTPASAVLECLPTGEKWHLVCRGTRWIGEMGNCSTTARGGLVIAIVVGVIAGALLGFAGLLVMTVCLRSFNRRRSGGGERLTPRLLLIEALRDVDQENAYKMTIQRHHSSKTQIPTSPTTPLPPPPPPVHGHAIYDRGRSFSEDEDMAMVTSANYQCYCSNGELQAVYKLIRDAKMARAQQDLSPDTHGGAAVELLVRDPPDVCDYGVGQQRREAQPTAQIYGVTIANDSVGTPERRPQPTGGCDGQTPHELGLQ</sequence>
<dbReference type="AlphaFoldDB" id="A0AAD9PA55"/>
<feature type="region of interest" description="Disordered" evidence="1">
    <location>
        <begin position="262"/>
        <end position="289"/>
    </location>
</feature>
<keyword evidence="2" id="KW-0472">Membrane</keyword>
<gene>
    <name evidence="3" type="ORF">NP493_62g04030</name>
</gene>
<feature type="transmembrane region" description="Helical" evidence="2">
    <location>
        <begin position="75"/>
        <end position="101"/>
    </location>
</feature>
<dbReference type="Proteomes" id="UP001209878">
    <property type="component" value="Unassembled WGS sequence"/>
</dbReference>
<keyword evidence="2" id="KW-0812">Transmembrane</keyword>
<evidence type="ECO:0000256" key="1">
    <source>
        <dbReference type="SAM" id="MobiDB-lite"/>
    </source>
</evidence>
<reference evidence="3" key="1">
    <citation type="journal article" date="2023" name="Mol. Biol. Evol.">
        <title>Third-Generation Sequencing Reveals the Adaptive Role of the Epigenome in Three Deep-Sea Polychaetes.</title>
        <authorList>
            <person name="Perez M."/>
            <person name="Aroh O."/>
            <person name="Sun Y."/>
            <person name="Lan Y."/>
            <person name="Juniper S.K."/>
            <person name="Young C.R."/>
            <person name="Angers B."/>
            <person name="Qian P.Y."/>
        </authorList>
    </citation>
    <scope>NUCLEOTIDE SEQUENCE</scope>
    <source>
        <strain evidence="3">R07B-5</strain>
    </source>
</reference>